<dbReference type="EMBL" id="CP133615">
    <property type="protein sequence ID" value="WMV23844.1"/>
    <property type="molecule type" value="Genomic_DNA"/>
</dbReference>
<protein>
    <recommendedName>
        <fullName evidence="3">Reverse transcriptase</fullName>
    </recommendedName>
</protein>
<dbReference type="AlphaFoldDB" id="A0AAF0TLN1"/>
<dbReference type="Proteomes" id="UP001234989">
    <property type="component" value="Chromosome 4"/>
</dbReference>
<dbReference type="Gene3D" id="3.60.10.10">
    <property type="entry name" value="Endonuclease/exonuclease/phosphatase"/>
    <property type="match status" value="1"/>
</dbReference>
<name>A0AAF0TLN1_SOLVR</name>
<gene>
    <name evidence="1" type="ORF">MTR67_017229</name>
</gene>
<evidence type="ECO:0008006" key="3">
    <source>
        <dbReference type="Google" id="ProtNLM"/>
    </source>
</evidence>
<keyword evidence="2" id="KW-1185">Reference proteome</keyword>
<evidence type="ECO:0000313" key="1">
    <source>
        <dbReference type="EMBL" id="WMV23844.1"/>
    </source>
</evidence>
<dbReference type="PANTHER" id="PTHR33710">
    <property type="entry name" value="BNAC02G09200D PROTEIN"/>
    <property type="match status" value="1"/>
</dbReference>
<proteinExistence type="predicted"/>
<reference evidence="1" key="1">
    <citation type="submission" date="2023-08" db="EMBL/GenBank/DDBJ databases">
        <title>A de novo genome assembly of Solanum verrucosum Schlechtendal, a Mexican diploid species geographically isolated from the other diploid A-genome species in potato relatives.</title>
        <authorList>
            <person name="Hosaka K."/>
        </authorList>
    </citation>
    <scope>NUCLEOTIDE SEQUENCE</scope>
    <source>
        <tissue evidence="1">Young leaves</tissue>
    </source>
</reference>
<dbReference type="InterPro" id="IPR036691">
    <property type="entry name" value="Endo/exonu/phosph_ase_sf"/>
</dbReference>
<organism evidence="1 2">
    <name type="scientific">Solanum verrucosum</name>
    <dbReference type="NCBI Taxonomy" id="315347"/>
    <lineage>
        <taxon>Eukaryota</taxon>
        <taxon>Viridiplantae</taxon>
        <taxon>Streptophyta</taxon>
        <taxon>Embryophyta</taxon>
        <taxon>Tracheophyta</taxon>
        <taxon>Spermatophyta</taxon>
        <taxon>Magnoliopsida</taxon>
        <taxon>eudicotyledons</taxon>
        <taxon>Gunneridae</taxon>
        <taxon>Pentapetalae</taxon>
        <taxon>asterids</taxon>
        <taxon>lamiids</taxon>
        <taxon>Solanales</taxon>
        <taxon>Solanaceae</taxon>
        <taxon>Solanoideae</taxon>
        <taxon>Solaneae</taxon>
        <taxon>Solanum</taxon>
    </lineage>
</organism>
<evidence type="ECO:0000313" key="2">
    <source>
        <dbReference type="Proteomes" id="UP001234989"/>
    </source>
</evidence>
<dbReference type="SUPFAM" id="SSF56219">
    <property type="entry name" value="DNase I-like"/>
    <property type="match status" value="1"/>
</dbReference>
<accession>A0AAF0TLN1</accession>
<sequence>MVGFSDTIKDLELIDPPLQGAQFTWSRGEVSFQASRIDRFLISPEWSEMFNAIKQFPLPRVFSDHNPIVLESGDWDASPSYFKFENMWLQADGFLDMVRDWWNSYVVMGTPDFVLIQKLRHSKKDITKWNKEVFGKLDTRRHKALMELGKLDQIAEQRPYTTEENLKLLDLKIEIYQIAIAEEIS</sequence>
<dbReference type="PANTHER" id="PTHR33710:SF71">
    <property type="entry name" value="ENDONUCLEASE_EXONUCLEASE_PHOSPHATASE DOMAIN-CONTAINING PROTEIN"/>
    <property type="match status" value="1"/>
</dbReference>